<dbReference type="FunCoup" id="A0A2G5CVG9">
    <property type="interactions" value="1733"/>
</dbReference>
<evidence type="ECO:0000256" key="5">
    <source>
        <dbReference type="ARBA" id="ARBA00022741"/>
    </source>
</evidence>
<feature type="domain" description="Protein kinase" evidence="11">
    <location>
        <begin position="163"/>
        <end position="423"/>
    </location>
</feature>
<evidence type="ECO:0000256" key="1">
    <source>
        <dbReference type="ARBA" id="ARBA00010507"/>
    </source>
</evidence>
<evidence type="ECO:0000256" key="7">
    <source>
        <dbReference type="ARBA" id="ARBA00022840"/>
    </source>
</evidence>
<dbReference type="InterPro" id="IPR000719">
    <property type="entry name" value="Prot_kinase_dom"/>
</dbReference>
<dbReference type="PROSITE" id="PS50011">
    <property type="entry name" value="PROTEIN_KINASE_DOM"/>
    <property type="match status" value="1"/>
</dbReference>
<dbReference type="OrthoDB" id="4062651at2759"/>
<evidence type="ECO:0000313" key="12">
    <source>
        <dbReference type="EMBL" id="PIA35258.1"/>
    </source>
</evidence>
<evidence type="ECO:0000256" key="10">
    <source>
        <dbReference type="SAM" id="MobiDB-lite"/>
    </source>
</evidence>
<dbReference type="EC" id="2.7.11.1" evidence="2"/>
<dbReference type="InterPro" id="IPR008271">
    <property type="entry name" value="Ser/Thr_kinase_AS"/>
</dbReference>
<keyword evidence="7" id="KW-0067">ATP-binding</keyword>
<accession>A0A2G5CVG9</accession>
<gene>
    <name evidence="12" type="ORF">AQUCO_03600137v1</name>
</gene>
<name>A0A2G5CVG9_AQUCA</name>
<dbReference type="Gene3D" id="1.10.510.10">
    <property type="entry name" value="Transferase(Phosphotransferase) domain 1"/>
    <property type="match status" value="1"/>
</dbReference>
<dbReference type="GO" id="GO:0004674">
    <property type="term" value="F:protein serine/threonine kinase activity"/>
    <property type="evidence" value="ECO:0007669"/>
    <property type="project" value="UniProtKB-KW"/>
</dbReference>
<comment type="catalytic activity">
    <reaction evidence="8">
        <text>L-threonyl-[protein] + ATP = O-phospho-L-threonyl-[protein] + ADP + H(+)</text>
        <dbReference type="Rhea" id="RHEA:46608"/>
        <dbReference type="Rhea" id="RHEA-COMP:11060"/>
        <dbReference type="Rhea" id="RHEA-COMP:11605"/>
        <dbReference type="ChEBI" id="CHEBI:15378"/>
        <dbReference type="ChEBI" id="CHEBI:30013"/>
        <dbReference type="ChEBI" id="CHEBI:30616"/>
        <dbReference type="ChEBI" id="CHEBI:61977"/>
        <dbReference type="ChEBI" id="CHEBI:456216"/>
        <dbReference type="EC" id="2.7.11.1"/>
    </reaction>
</comment>
<dbReference type="SMART" id="SM00220">
    <property type="entry name" value="S_TKc"/>
    <property type="match status" value="1"/>
</dbReference>
<keyword evidence="3" id="KW-0723">Serine/threonine-protein kinase</keyword>
<dbReference type="FunFam" id="3.30.200.20:FF:000060">
    <property type="entry name" value="Serine/threonine-protein kinase isoform 1"/>
    <property type="match status" value="1"/>
</dbReference>
<feature type="region of interest" description="Disordered" evidence="10">
    <location>
        <begin position="32"/>
        <end position="129"/>
    </location>
</feature>
<dbReference type="PROSITE" id="PS00108">
    <property type="entry name" value="PROTEIN_KINASE_ST"/>
    <property type="match status" value="1"/>
</dbReference>
<reference evidence="12 13" key="1">
    <citation type="submission" date="2017-09" db="EMBL/GenBank/DDBJ databases">
        <title>WGS assembly of Aquilegia coerulea Goldsmith.</title>
        <authorList>
            <person name="Hodges S."/>
            <person name="Kramer E."/>
            <person name="Nordborg M."/>
            <person name="Tomkins J."/>
            <person name="Borevitz J."/>
            <person name="Derieg N."/>
            <person name="Yan J."/>
            <person name="Mihaltcheva S."/>
            <person name="Hayes R.D."/>
            <person name="Rokhsar D."/>
        </authorList>
    </citation>
    <scope>NUCLEOTIDE SEQUENCE [LARGE SCALE GENOMIC DNA]</scope>
    <source>
        <strain evidence="13">cv. Goldsmith</strain>
    </source>
</reference>
<dbReference type="PRINTS" id="PR00109">
    <property type="entry name" value="TYRKINASE"/>
</dbReference>
<dbReference type="GO" id="GO:0005524">
    <property type="term" value="F:ATP binding"/>
    <property type="evidence" value="ECO:0007669"/>
    <property type="project" value="UniProtKB-KW"/>
</dbReference>
<evidence type="ECO:0000259" key="11">
    <source>
        <dbReference type="PROSITE" id="PS50011"/>
    </source>
</evidence>
<keyword evidence="4" id="KW-0808">Transferase</keyword>
<keyword evidence="13" id="KW-1185">Reference proteome</keyword>
<proteinExistence type="inferred from homology"/>
<dbReference type="STRING" id="218851.A0A2G5CVG9"/>
<dbReference type="Pfam" id="PF07714">
    <property type="entry name" value="PK_Tyr_Ser-Thr"/>
    <property type="match status" value="1"/>
</dbReference>
<dbReference type="EMBL" id="KZ305053">
    <property type="protein sequence ID" value="PIA35258.1"/>
    <property type="molecule type" value="Genomic_DNA"/>
</dbReference>
<evidence type="ECO:0000313" key="13">
    <source>
        <dbReference type="Proteomes" id="UP000230069"/>
    </source>
</evidence>
<dbReference type="CDD" id="cd13999">
    <property type="entry name" value="STKc_MAP3K-like"/>
    <property type="match status" value="1"/>
</dbReference>
<comment type="catalytic activity">
    <reaction evidence="9">
        <text>L-seryl-[protein] + ATP = O-phospho-L-seryl-[protein] + ADP + H(+)</text>
        <dbReference type="Rhea" id="RHEA:17989"/>
        <dbReference type="Rhea" id="RHEA-COMP:9863"/>
        <dbReference type="Rhea" id="RHEA-COMP:11604"/>
        <dbReference type="ChEBI" id="CHEBI:15378"/>
        <dbReference type="ChEBI" id="CHEBI:29999"/>
        <dbReference type="ChEBI" id="CHEBI:30616"/>
        <dbReference type="ChEBI" id="CHEBI:83421"/>
        <dbReference type="ChEBI" id="CHEBI:456216"/>
        <dbReference type="EC" id="2.7.11.1"/>
    </reaction>
</comment>
<keyword evidence="5" id="KW-0547">Nucleotide-binding</keyword>
<dbReference type="PANTHER" id="PTHR44329">
    <property type="entry name" value="SERINE/THREONINE-PROTEIN KINASE TNNI3K-RELATED"/>
    <property type="match status" value="1"/>
</dbReference>
<dbReference type="InParanoid" id="A0A2G5CVG9"/>
<sequence>MEEGTNSWVRRVKFSHTIFHRLDSSLFPSVTLSKASPRQSDHESGLKSRPKPTVVKPVSHHGHVLRNPITNKHRSVSPHTETVVSDTFKKAHSDKQRFSTPHPRKKENHQESVRKLFSKNSGEGFDKSRSCKDSTWTKYFDHGGRRVTAVEAVDEWTIDLSKLFLGFRFACGAHSRLYHGMYNEQPVAVKIIRQPDNEENGSLTAQLEKQFKREVTLLSRLHHPNVIKLVGACRESPVFCIITEYLSGGSLRAFLHTFKEKSLPLEKLIAIALNIARGMEYIHSQGVIHRDLKPENILFDEQCNLKVADFGIACEEAFVDSLVDDPGTYRWMAPEVIKHKPYGRKVDVYSFGLVLWELVAGVIPYERMTPVQAAFAVVNKNLRPIIPVDCPPVLRALIEQCWALHPEKRPDFWQIVKVFEKFESSFALDGTLKLVRDSTCSDHKKGLRNWIQKLSSVHSEELSMHMPMPMPMPKPKFS</sequence>
<evidence type="ECO:0000256" key="8">
    <source>
        <dbReference type="ARBA" id="ARBA00047899"/>
    </source>
</evidence>
<dbReference type="SUPFAM" id="SSF56112">
    <property type="entry name" value="Protein kinase-like (PK-like)"/>
    <property type="match status" value="1"/>
</dbReference>
<evidence type="ECO:0000256" key="3">
    <source>
        <dbReference type="ARBA" id="ARBA00022527"/>
    </source>
</evidence>
<keyword evidence="6" id="KW-0418">Kinase</keyword>
<feature type="compositionally biased region" description="Basic and acidic residues" evidence="10">
    <location>
        <begin position="87"/>
        <end position="97"/>
    </location>
</feature>
<evidence type="ECO:0000256" key="9">
    <source>
        <dbReference type="ARBA" id="ARBA00048679"/>
    </source>
</evidence>
<dbReference type="InterPro" id="IPR051681">
    <property type="entry name" value="Ser/Thr_Kinases-Pseudokinases"/>
</dbReference>
<dbReference type="InterPro" id="IPR011009">
    <property type="entry name" value="Kinase-like_dom_sf"/>
</dbReference>
<dbReference type="Gene3D" id="3.30.200.20">
    <property type="entry name" value="Phosphorylase Kinase, domain 1"/>
    <property type="match status" value="1"/>
</dbReference>
<protein>
    <recommendedName>
        <fullName evidence="2">non-specific serine/threonine protein kinase</fullName>
        <ecNumber evidence="2">2.7.11.1</ecNumber>
    </recommendedName>
</protein>
<dbReference type="AlphaFoldDB" id="A0A2G5CVG9"/>
<evidence type="ECO:0000256" key="4">
    <source>
        <dbReference type="ARBA" id="ARBA00022679"/>
    </source>
</evidence>
<evidence type="ECO:0000256" key="6">
    <source>
        <dbReference type="ARBA" id="ARBA00022777"/>
    </source>
</evidence>
<dbReference type="Proteomes" id="UP000230069">
    <property type="component" value="Unassembled WGS sequence"/>
</dbReference>
<dbReference type="PANTHER" id="PTHR44329:SF73">
    <property type="entry name" value="OS01G0201200 PROTEIN"/>
    <property type="match status" value="1"/>
</dbReference>
<comment type="similarity">
    <text evidence="1">Belongs to the protein kinase superfamily. TKL Ser/Thr protein kinase family. RAF subfamily.</text>
</comment>
<dbReference type="InterPro" id="IPR001245">
    <property type="entry name" value="Ser-Thr/Tyr_kinase_cat_dom"/>
</dbReference>
<evidence type="ECO:0000256" key="2">
    <source>
        <dbReference type="ARBA" id="ARBA00012513"/>
    </source>
</evidence>
<organism evidence="12 13">
    <name type="scientific">Aquilegia coerulea</name>
    <name type="common">Rocky mountain columbine</name>
    <dbReference type="NCBI Taxonomy" id="218851"/>
    <lineage>
        <taxon>Eukaryota</taxon>
        <taxon>Viridiplantae</taxon>
        <taxon>Streptophyta</taxon>
        <taxon>Embryophyta</taxon>
        <taxon>Tracheophyta</taxon>
        <taxon>Spermatophyta</taxon>
        <taxon>Magnoliopsida</taxon>
        <taxon>Ranunculales</taxon>
        <taxon>Ranunculaceae</taxon>
        <taxon>Thalictroideae</taxon>
        <taxon>Aquilegia</taxon>
    </lineage>
</organism>